<feature type="transmembrane region" description="Helical" evidence="1">
    <location>
        <begin position="144"/>
        <end position="163"/>
    </location>
</feature>
<accession>A0A0M3IVS8</accession>
<dbReference type="Proteomes" id="UP000036681">
    <property type="component" value="Unplaced"/>
</dbReference>
<dbReference type="PANTHER" id="PTHR38332">
    <property type="entry name" value="PROTEIN CBG11604"/>
    <property type="match status" value="1"/>
</dbReference>
<dbReference type="AlphaFoldDB" id="A0A0M3IVS8"/>
<name>A0A0M3IVS8_ASCLU</name>
<keyword evidence="1" id="KW-1133">Transmembrane helix</keyword>
<sequence length="164" mass="18489">MLTSLGVTSIGCFVCSSFNGSNPLCEDTFNSTIHQGTLLTLSGTYYQYPCWAFKKQRQGLFPADHCIKVNGYRSVTSIGCFVCSSFNGSNPLCEDTFNSTIHQGTLLTLSGTYYQYPCWAFKKQRQGLFPADHCIKVNGYRSKFVVLFFILYNDIFFSFFSLLP</sequence>
<reference evidence="3" key="1">
    <citation type="submission" date="2017-02" db="UniProtKB">
        <authorList>
            <consortium name="WormBaseParasite"/>
        </authorList>
    </citation>
    <scope>IDENTIFICATION</scope>
</reference>
<protein>
    <submittedName>
        <fullName evidence="3">Sushi domain-containing protein</fullName>
    </submittedName>
</protein>
<proteinExistence type="predicted"/>
<dbReference type="WBParaSite" id="ALUE_0002285601-mRNA-1">
    <property type="protein sequence ID" value="ALUE_0002285601-mRNA-1"/>
    <property type="gene ID" value="ALUE_0002285601"/>
</dbReference>
<keyword evidence="1" id="KW-0472">Membrane</keyword>
<evidence type="ECO:0000313" key="2">
    <source>
        <dbReference type="Proteomes" id="UP000036681"/>
    </source>
</evidence>
<keyword evidence="1" id="KW-0812">Transmembrane</keyword>
<evidence type="ECO:0000256" key="1">
    <source>
        <dbReference type="SAM" id="Phobius"/>
    </source>
</evidence>
<evidence type="ECO:0000313" key="3">
    <source>
        <dbReference type="WBParaSite" id="ALUE_0002285601-mRNA-1"/>
    </source>
</evidence>
<keyword evidence="2" id="KW-1185">Reference proteome</keyword>
<organism evidence="2 3">
    <name type="scientific">Ascaris lumbricoides</name>
    <name type="common">Giant roundworm</name>
    <dbReference type="NCBI Taxonomy" id="6252"/>
    <lineage>
        <taxon>Eukaryota</taxon>
        <taxon>Metazoa</taxon>
        <taxon>Ecdysozoa</taxon>
        <taxon>Nematoda</taxon>
        <taxon>Chromadorea</taxon>
        <taxon>Rhabditida</taxon>
        <taxon>Spirurina</taxon>
        <taxon>Ascaridomorpha</taxon>
        <taxon>Ascaridoidea</taxon>
        <taxon>Ascarididae</taxon>
        <taxon>Ascaris</taxon>
    </lineage>
</organism>
<dbReference type="PANTHER" id="PTHR38332:SF1">
    <property type="entry name" value="RE49668P"/>
    <property type="match status" value="1"/>
</dbReference>